<keyword evidence="7" id="KW-0175">Coiled coil</keyword>
<dbReference type="GO" id="GO:0000779">
    <property type="term" value="C:condensed chromosome, centromeric region"/>
    <property type="evidence" value="ECO:0000318"/>
    <property type="project" value="GO_Central"/>
</dbReference>
<evidence type="ECO:0000256" key="7">
    <source>
        <dbReference type="SAM" id="Coils"/>
    </source>
</evidence>
<gene>
    <name evidence="10" type="ORF">MANES_03G196500v8</name>
</gene>
<protein>
    <recommendedName>
        <fullName evidence="9">Condensin complex subunit 1 C-terminal domain-containing protein</fullName>
    </recommendedName>
</protein>
<dbReference type="OrthoDB" id="10263978at2759"/>
<feature type="compositionally biased region" description="Basic and acidic residues" evidence="8">
    <location>
        <begin position="1326"/>
        <end position="1336"/>
    </location>
</feature>
<dbReference type="GO" id="GO:0005634">
    <property type="term" value="C:nucleus"/>
    <property type="evidence" value="ECO:0007669"/>
    <property type="project" value="UniProtKB-SubCell"/>
</dbReference>
<evidence type="ECO:0000256" key="1">
    <source>
        <dbReference type="ARBA" id="ARBA00004123"/>
    </source>
</evidence>
<dbReference type="Gramene" id="Manes.03G196500.1.v8.1">
    <property type="protein sequence ID" value="Manes.03G196500.1.v8.1.CDS"/>
    <property type="gene ID" value="Manes.03G196500.v8.1"/>
</dbReference>
<dbReference type="InterPro" id="IPR032682">
    <property type="entry name" value="Cnd1_C"/>
</dbReference>
<dbReference type="EMBL" id="CM004389">
    <property type="protein sequence ID" value="OAY56021.1"/>
    <property type="molecule type" value="Genomic_DNA"/>
</dbReference>
<feature type="compositionally biased region" description="Polar residues" evidence="8">
    <location>
        <begin position="1315"/>
        <end position="1325"/>
    </location>
</feature>
<keyword evidence="5" id="KW-0539">Nucleus</keyword>
<comment type="subcellular location">
    <subcellularLocation>
        <location evidence="1">Nucleus</location>
    </subcellularLocation>
</comment>
<evidence type="ECO:0000256" key="5">
    <source>
        <dbReference type="ARBA" id="ARBA00023242"/>
    </source>
</evidence>
<evidence type="ECO:0000256" key="6">
    <source>
        <dbReference type="ARBA" id="ARBA00023306"/>
    </source>
</evidence>
<accession>A0A2C9W8Z8</accession>
<keyword evidence="6" id="KW-0131">Cell cycle</keyword>
<dbReference type="InterPro" id="IPR026971">
    <property type="entry name" value="CND1/NCAPD3"/>
</dbReference>
<dbReference type="PANTHER" id="PTHR14222:SF1">
    <property type="entry name" value="CONDENSIN-2 COMPLEX SUBUNIT D3"/>
    <property type="match status" value="1"/>
</dbReference>
<evidence type="ECO:0000313" key="11">
    <source>
        <dbReference type="Proteomes" id="UP000091857"/>
    </source>
</evidence>
<dbReference type="GO" id="GO:0051301">
    <property type="term" value="P:cell division"/>
    <property type="evidence" value="ECO:0007669"/>
    <property type="project" value="UniProtKB-KW"/>
</dbReference>
<evidence type="ECO:0000313" key="10">
    <source>
        <dbReference type="EMBL" id="OAY56021.1"/>
    </source>
</evidence>
<evidence type="ECO:0000256" key="3">
    <source>
        <dbReference type="ARBA" id="ARBA00022776"/>
    </source>
</evidence>
<keyword evidence="4" id="KW-0226">DNA condensation</keyword>
<evidence type="ECO:0000256" key="4">
    <source>
        <dbReference type="ARBA" id="ARBA00023067"/>
    </source>
</evidence>
<dbReference type="SUPFAM" id="SSF48371">
    <property type="entry name" value="ARM repeat"/>
    <property type="match status" value="1"/>
</dbReference>
<keyword evidence="2" id="KW-0132">Cell division</keyword>
<sequence length="1347" mass="149036">MEDTITRIIADLEETHCNQNPQPFLSRSTLEDLQSLLDVNDPQLLDQFFFDLSSKSISPSLLLPPLTSTMDSGPTHLSLISSKVYLSLLLSPNSPVFTLFTPMSFLTLLRSLRRYFKHRPPPPMGEGHSSASGCGGALVKKRKGRASKQNGRNKGDNIEANSNYGHGERESEFFDARLLFFVLEKLILVLDLIHLNRFPDSMKSLIHTVVEIPAMAIDIGGSVLNFNQLTVLCSKILSQLLKSDHGEEGETAAEVLKSLAPLILAPKSPARSFALGFVKHLMTGKAKKNEGVKRALVHLPRYLAQKAPEKAEPRVLIVEAITEIVRAMELTDQIEFAEYAIKMTQGKANLRLMGVDLTLNLMMFLKDPFGVYLDCEVKDLWGFHCLEALIQRCSDSSAGIRTRALSNLAQLVGFLSSDDKNCAVLKEIMGLGEGGTKRMEGGINDMLRKRCMDEKANVRRAALVLVTKLTALMDANFDGVVLKIMGMACSDPLVSIRKAAISALSEALRIFSDEIVTIEWLHSVPRLITDNEPSIQEECENLFLELVLDRISRAGSVETPDSDSTFSHSNMRAKGFQREIETLFPEGVLVLLKEVCNGEVIPWVRKICSNLGKKKRLKPKLATALQNIIKTSESLWLSHSKPIEKWTAPPGTWFLLSEVSAYLSKAVGWEFLCHHWQLLDKFGTASGVENMYEHEEGSESNSVAWAGDRVFLLQTISNVSVELPPESAADLAHNLLKRIEEFNMHSTEVSAHVKALRTLCKRKALNPDEADALVIKWVRQVLSKASKILEKYISGDLAANNRNSFFTPPRSESTKSKRAAAMCQLQSEAVTAAYTIGSLVTVCPSADVSSIVPILHTIITSGNSDPKLSKLPGSTVNMKQKALSLYIHGWLTMGKICLADGKLAKSYIPLFVQEIDKSDCAALRNNLIVTMSDFCVRYTALVDCYISKITKCLCDPCELVRRQTFILLSRLLQRDYVKWRGVLFLRFLLSLVDESEKIRQLADFLFGNILKVKAPLLAYNSFVEAIYVLNDCNAHNGHSGSKNSRTENRIFSIRGSDENSRSKRMHIYVSLLKQMAPEHLLATFAKLCAEILASASDGMLNVEDVTGQSVLQDAFQILACKEIRIPFGRGSQTDSGEIEEEGGDGGASSAAAKGRAITQAVRKGLVQNTIPIFIELKRLFESKNSPLIGSLMECLRILLKDYKNEIDEILVADKQLQKELIYDMQKYESTKAKLTAAEAVATMQNASGFLSPGVPKTVGRTNVKDKVTEKLHNDSRVASAMADAAAAARARSVLREVKKGTLTPPLRSISVPKLKSNQGASGSQSDRPRDVLESLRRRQSFNSDDEN</sequence>
<dbReference type="GO" id="GO:0042393">
    <property type="term" value="F:histone binding"/>
    <property type="evidence" value="ECO:0000318"/>
    <property type="project" value="GO_Central"/>
</dbReference>
<dbReference type="STRING" id="3983.A0A2C9W8Z8"/>
<reference evidence="11" key="1">
    <citation type="journal article" date="2016" name="Nat. Biotechnol.">
        <title>Sequencing wild and cultivated cassava and related species reveals extensive interspecific hybridization and genetic diversity.</title>
        <authorList>
            <person name="Bredeson J.V."/>
            <person name="Lyons J.B."/>
            <person name="Prochnik S.E."/>
            <person name="Wu G.A."/>
            <person name="Ha C.M."/>
            <person name="Edsinger-Gonzales E."/>
            <person name="Grimwood J."/>
            <person name="Schmutz J."/>
            <person name="Rabbi I.Y."/>
            <person name="Egesi C."/>
            <person name="Nauluvula P."/>
            <person name="Lebot V."/>
            <person name="Ndunguru J."/>
            <person name="Mkamilo G."/>
            <person name="Bart R.S."/>
            <person name="Setter T.L."/>
            <person name="Gleadow R.M."/>
            <person name="Kulakow P."/>
            <person name="Ferguson M.E."/>
            <person name="Rounsley S."/>
            <person name="Rokhsar D.S."/>
        </authorList>
    </citation>
    <scope>NUCLEOTIDE SEQUENCE [LARGE SCALE GENOMIC DNA]</scope>
    <source>
        <strain evidence="11">cv. AM560-2</strain>
    </source>
</reference>
<evidence type="ECO:0000259" key="9">
    <source>
        <dbReference type="Pfam" id="PF12717"/>
    </source>
</evidence>
<dbReference type="GO" id="GO:0007076">
    <property type="term" value="P:mitotic chromosome condensation"/>
    <property type="evidence" value="ECO:0000318"/>
    <property type="project" value="GO_Central"/>
</dbReference>
<evidence type="ECO:0000256" key="8">
    <source>
        <dbReference type="SAM" id="MobiDB-lite"/>
    </source>
</evidence>
<dbReference type="InterPro" id="IPR011989">
    <property type="entry name" value="ARM-like"/>
</dbReference>
<comment type="caution">
    <text evidence="10">The sequence shown here is derived from an EMBL/GenBank/DDBJ whole genome shotgun (WGS) entry which is preliminary data.</text>
</comment>
<feature type="coiled-coil region" evidence="7">
    <location>
        <begin position="1192"/>
        <end position="1219"/>
    </location>
</feature>
<dbReference type="GO" id="GO:0010032">
    <property type="term" value="P:meiotic chromosome condensation"/>
    <property type="evidence" value="ECO:0000318"/>
    <property type="project" value="GO_Central"/>
</dbReference>
<dbReference type="PANTHER" id="PTHR14222">
    <property type="entry name" value="CONDENSIN"/>
    <property type="match status" value="1"/>
</dbReference>
<keyword evidence="3" id="KW-0498">Mitosis</keyword>
<feature type="region of interest" description="Disordered" evidence="8">
    <location>
        <begin position="1304"/>
        <end position="1347"/>
    </location>
</feature>
<dbReference type="GO" id="GO:0000796">
    <property type="term" value="C:condensin complex"/>
    <property type="evidence" value="ECO:0000318"/>
    <property type="project" value="GO_Central"/>
</dbReference>
<dbReference type="InterPro" id="IPR016024">
    <property type="entry name" value="ARM-type_fold"/>
</dbReference>
<feature type="region of interest" description="Disordered" evidence="8">
    <location>
        <begin position="142"/>
        <end position="163"/>
    </location>
</feature>
<keyword evidence="11" id="KW-1185">Reference proteome</keyword>
<dbReference type="OMA" id="RWAGQIM"/>
<name>A0A2C9W8Z8_MANES</name>
<dbReference type="Pfam" id="PF12717">
    <property type="entry name" value="Cnd1"/>
    <property type="match status" value="1"/>
</dbReference>
<evidence type="ECO:0000256" key="2">
    <source>
        <dbReference type="ARBA" id="ARBA00022618"/>
    </source>
</evidence>
<feature type="domain" description="Condensin complex subunit 1 C-terminal" evidence="9">
    <location>
        <begin position="923"/>
        <end position="1097"/>
    </location>
</feature>
<proteinExistence type="predicted"/>
<organism evidence="10 11">
    <name type="scientific">Manihot esculenta</name>
    <name type="common">Cassava</name>
    <name type="synonym">Jatropha manihot</name>
    <dbReference type="NCBI Taxonomy" id="3983"/>
    <lineage>
        <taxon>Eukaryota</taxon>
        <taxon>Viridiplantae</taxon>
        <taxon>Streptophyta</taxon>
        <taxon>Embryophyta</taxon>
        <taxon>Tracheophyta</taxon>
        <taxon>Spermatophyta</taxon>
        <taxon>Magnoliopsida</taxon>
        <taxon>eudicotyledons</taxon>
        <taxon>Gunneridae</taxon>
        <taxon>Pentapetalae</taxon>
        <taxon>rosids</taxon>
        <taxon>fabids</taxon>
        <taxon>Malpighiales</taxon>
        <taxon>Euphorbiaceae</taxon>
        <taxon>Crotonoideae</taxon>
        <taxon>Manihoteae</taxon>
        <taxon>Manihot</taxon>
    </lineage>
</organism>
<dbReference type="Proteomes" id="UP000091857">
    <property type="component" value="Chromosome 3"/>
</dbReference>
<dbReference type="Gene3D" id="1.25.10.10">
    <property type="entry name" value="Leucine-rich Repeat Variant"/>
    <property type="match status" value="2"/>
</dbReference>